<dbReference type="PANTHER" id="PTHR34595:SF7">
    <property type="entry name" value="SLL1039 PROTEIN"/>
    <property type="match status" value="1"/>
</dbReference>
<evidence type="ECO:0000313" key="2">
    <source>
        <dbReference type="EMBL" id="MBA4692830.1"/>
    </source>
</evidence>
<dbReference type="InterPro" id="IPR051680">
    <property type="entry name" value="ATP-dep_Glu-Cys_Ligase-2"/>
</dbReference>
<comment type="caution">
    <text evidence="2">The sequence shown here is derived from an EMBL/GenBank/DDBJ whole genome shotgun (WGS) entry which is preliminary data.</text>
</comment>
<evidence type="ECO:0000313" key="3">
    <source>
        <dbReference type="Proteomes" id="UP000551848"/>
    </source>
</evidence>
<accession>A0A838Y030</accession>
<reference evidence="2 3" key="1">
    <citation type="submission" date="2020-06" db="EMBL/GenBank/DDBJ databases">
        <title>Dysbiosis in marine aquaculture revealed through microbiome analysis: reverse ecology for environmental sustainability.</title>
        <authorList>
            <person name="Haro-Moreno J.M."/>
            <person name="Coutinho F.H."/>
            <person name="Zaragoza-Solas A."/>
            <person name="Picazo A."/>
            <person name="Almagro-Moreno S."/>
            <person name="Lopez-Perez M."/>
        </authorList>
    </citation>
    <scope>NUCLEOTIDE SEQUENCE [LARGE SCALE GENOMIC DNA]</scope>
    <source>
        <strain evidence="2">MCMED-G41</strain>
    </source>
</reference>
<dbReference type="InterPro" id="IPR007296">
    <property type="entry name" value="DUF403"/>
</dbReference>
<dbReference type="Pfam" id="PF04168">
    <property type="entry name" value="Alpha-E"/>
    <property type="match status" value="1"/>
</dbReference>
<dbReference type="Proteomes" id="UP000551848">
    <property type="component" value="Unassembled WGS sequence"/>
</dbReference>
<organism evidence="2 3">
    <name type="scientific">SAR86 cluster bacterium</name>
    <dbReference type="NCBI Taxonomy" id="2030880"/>
    <lineage>
        <taxon>Bacteria</taxon>
        <taxon>Pseudomonadati</taxon>
        <taxon>Pseudomonadota</taxon>
        <taxon>Gammaproteobacteria</taxon>
        <taxon>SAR86 cluster</taxon>
    </lineage>
</organism>
<proteinExistence type="predicted"/>
<sequence length="313" mass="36684">MLSSNAEKIYWLSRYIERAENTARLVNVNFDLLLDIPHDSVSDFIHLVEITSDLEQFNSILLDEKMFYSSSVSAVKNVVLNFVIYNSDNLGSISYSLKMAKHNSRYLRTMLPKTAWEQFNKLHAEFSLSNKENHNTEVLHQIIRNSKTFFSTISDAMHRDHVFDFIKLGRFIERADMLSRIIEDQILRKDAKIPKYYENLQWMSILKSVNGFESFKKINKGELRRSNVLDFMVKLKEFPRSIIFCINRLIAVTKYLPKSENLKLKLIKIKKQAAKLNEKSTDKQILAILDLLQLGLIDLHLEIEEKFFNRSPI</sequence>
<dbReference type="EMBL" id="JACETL010000045">
    <property type="protein sequence ID" value="MBA4692830.1"/>
    <property type="molecule type" value="Genomic_DNA"/>
</dbReference>
<evidence type="ECO:0000259" key="1">
    <source>
        <dbReference type="Pfam" id="PF04168"/>
    </source>
</evidence>
<name>A0A838Y030_9GAMM</name>
<feature type="domain" description="DUF403" evidence="1">
    <location>
        <begin position="1"/>
        <end position="308"/>
    </location>
</feature>
<protein>
    <submittedName>
        <fullName evidence="2">Alpha-E domain-containing protein</fullName>
    </submittedName>
</protein>
<dbReference type="PANTHER" id="PTHR34595">
    <property type="entry name" value="BLR5612 PROTEIN"/>
    <property type="match status" value="1"/>
</dbReference>
<dbReference type="AlphaFoldDB" id="A0A838Y030"/>
<gene>
    <name evidence="2" type="ORF">H2072_03695</name>
</gene>